<reference evidence="2 3" key="1">
    <citation type="journal article" date="2006" name="Science">
        <title>Phytophthora genome sequences uncover evolutionary origins and mechanisms of pathogenesis.</title>
        <authorList>
            <person name="Tyler B.M."/>
            <person name="Tripathy S."/>
            <person name="Zhang X."/>
            <person name="Dehal P."/>
            <person name="Jiang R.H."/>
            <person name="Aerts A."/>
            <person name="Arredondo F.D."/>
            <person name="Baxter L."/>
            <person name="Bensasson D."/>
            <person name="Beynon J.L."/>
            <person name="Chapman J."/>
            <person name="Damasceno C.M."/>
            <person name="Dorrance A.E."/>
            <person name="Dou D."/>
            <person name="Dickerman A.W."/>
            <person name="Dubchak I.L."/>
            <person name="Garbelotto M."/>
            <person name="Gijzen M."/>
            <person name="Gordon S.G."/>
            <person name="Govers F."/>
            <person name="Grunwald N.J."/>
            <person name="Huang W."/>
            <person name="Ivors K.L."/>
            <person name="Jones R.W."/>
            <person name="Kamoun S."/>
            <person name="Krampis K."/>
            <person name="Lamour K.H."/>
            <person name="Lee M.K."/>
            <person name="McDonald W.H."/>
            <person name="Medina M."/>
            <person name="Meijer H.J."/>
            <person name="Nordberg E.K."/>
            <person name="Maclean D.J."/>
            <person name="Ospina-Giraldo M.D."/>
            <person name="Morris P.F."/>
            <person name="Phuntumart V."/>
            <person name="Putnam N.H."/>
            <person name="Rash S."/>
            <person name="Rose J.K."/>
            <person name="Sakihama Y."/>
            <person name="Salamov A.A."/>
            <person name="Savidor A."/>
            <person name="Scheuring C.F."/>
            <person name="Smith B.M."/>
            <person name="Sobral B.W."/>
            <person name="Terry A."/>
            <person name="Torto-Alalibo T.A."/>
            <person name="Win J."/>
            <person name="Xu Z."/>
            <person name="Zhang H."/>
            <person name="Grigoriev I.V."/>
            <person name="Rokhsar D.S."/>
            <person name="Boore J.L."/>
        </authorList>
    </citation>
    <scope>NUCLEOTIDE SEQUENCE [LARGE SCALE GENOMIC DNA]</scope>
    <source>
        <strain evidence="2 3">P6497</strain>
    </source>
</reference>
<feature type="region of interest" description="Disordered" evidence="1">
    <location>
        <begin position="360"/>
        <end position="477"/>
    </location>
</feature>
<proteinExistence type="predicted"/>
<name>G4ZS69_PHYSP</name>
<accession>G4ZS69</accession>
<feature type="compositionally biased region" description="Basic and acidic residues" evidence="1">
    <location>
        <begin position="457"/>
        <end position="477"/>
    </location>
</feature>
<sequence length="477" mass="54251">MTKLFDNKINELNLYFTITAALSKRISQETLDKAKGKSTTSLGDVLFEFLCNKPPYHYWLRKKDVTSRKVKVVTEVRNIPKGYRVYATTDREYAFENIKHRDLLKCFAMTVENICIIMSYTPTDEEVISFATLVYMCTLSDYRESVTSIEPNPLPSKLPLNYFTVANLCGVPIASKAFARSECMISTMSPPVAVALGNLTRIINTQYSQVFKILEEEFQPQTDVLRSCDGRTMAILEKNSTPFVYSFSLSDTMKVFRVCKDRVPQFGALYVYDGYDKDTGYLVKESGFSMRVKRSSKPLRAIVRLNDMREFTRRMGDDSVTDDGTTFTEGVYFSDGIRAFGTGITVERIRDLYKNYVGKKLSSDESGSSSDSLFDSVEEEERGDEEEEQDESEDTDDSGDDTDDDRSDSTDETDDDDDNEDDDDDEDNDDLDELDELDEAEDDEEDEDSDDTEDDCDRYPSDERSSPSVNKDESTIA</sequence>
<evidence type="ECO:0000313" key="3">
    <source>
        <dbReference type="Proteomes" id="UP000002640"/>
    </source>
</evidence>
<feature type="compositionally biased region" description="Low complexity" evidence="1">
    <location>
        <begin position="364"/>
        <end position="375"/>
    </location>
</feature>
<dbReference type="AlphaFoldDB" id="G4ZS69"/>
<dbReference type="Proteomes" id="UP000002640">
    <property type="component" value="Unassembled WGS sequence"/>
</dbReference>
<dbReference type="RefSeq" id="XP_009531794.1">
    <property type="nucleotide sequence ID" value="XM_009533499.1"/>
</dbReference>
<gene>
    <name evidence="2" type="ORF">PHYSODRAFT_303520</name>
</gene>
<dbReference type="STRING" id="1094619.G4ZS69"/>
<dbReference type="EMBL" id="JH159156">
    <property type="protein sequence ID" value="EGZ14365.1"/>
    <property type="molecule type" value="Genomic_DNA"/>
</dbReference>
<protein>
    <recommendedName>
        <fullName evidence="4">Histone chaperone RTT106/FACT complex subunit SPT16-like middle domain-containing protein</fullName>
    </recommendedName>
</protein>
<organism evidence="2 3">
    <name type="scientific">Phytophthora sojae (strain P6497)</name>
    <name type="common">Soybean stem and root rot agent</name>
    <name type="synonym">Phytophthora megasperma f. sp. glycines</name>
    <dbReference type="NCBI Taxonomy" id="1094619"/>
    <lineage>
        <taxon>Eukaryota</taxon>
        <taxon>Sar</taxon>
        <taxon>Stramenopiles</taxon>
        <taxon>Oomycota</taxon>
        <taxon>Peronosporomycetes</taxon>
        <taxon>Peronosporales</taxon>
        <taxon>Peronosporaceae</taxon>
        <taxon>Phytophthora</taxon>
    </lineage>
</organism>
<keyword evidence="3" id="KW-1185">Reference proteome</keyword>
<feature type="compositionally biased region" description="Acidic residues" evidence="1">
    <location>
        <begin position="376"/>
        <end position="456"/>
    </location>
</feature>
<evidence type="ECO:0000313" key="2">
    <source>
        <dbReference type="EMBL" id="EGZ14365.1"/>
    </source>
</evidence>
<dbReference type="GeneID" id="20642296"/>
<dbReference type="KEGG" id="psoj:PHYSODRAFT_303520"/>
<evidence type="ECO:0000256" key="1">
    <source>
        <dbReference type="SAM" id="MobiDB-lite"/>
    </source>
</evidence>
<evidence type="ECO:0008006" key="4">
    <source>
        <dbReference type="Google" id="ProtNLM"/>
    </source>
</evidence>
<dbReference type="InParanoid" id="G4ZS69"/>